<name>A0A6A6D2K9_ZASCE</name>
<evidence type="ECO:0000313" key="9">
    <source>
        <dbReference type="EMBL" id="KAF2172658.1"/>
    </source>
</evidence>
<dbReference type="OrthoDB" id="66881at2759"/>
<organism evidence="9 10">
    <name type="scientific">Zasmidium cellare ATCC 36951</name>
    <dbReference type="NCBI Taxonomy" id="1080233"/>
    <lineage>
        <taxon>Eukaryota</taxon>
        <taxon>Fungi</taxon>
        <taxon>Dikarya</taxon>
        <taxon>Ascomycota</taxon>
        <taxon>Pezizomycotina</taxon>
        <taxon>Dothideomycetes</taxon>
        <taxon>Dothideomycetidae</taxon>
        <taxon>Mycosphaerellales</taxon>
        <taxon>Mycosphaerellaceae</taxon>
        <taxon>Zasmidium</taxon>
    </lineage>
</organism>
<evidence type="ECO:0000256" key="7">
    <source>
        <dbReference type="ARBA" id="ARBA00023033"/>
    </source>
</evidence>
<accession>A0A6A6D2K9</accession>
<dbReference type="EMBL" id="ML993580">
    <property type="protein sequence ID" value="KAF2172658.1"/>
    <property type="molecule type" value="Genomic_DNA"/>
</dbReference>
<evidence type="ECO:0000256" key="5">
    <source>
        <dbReference type="ARBA" id="ARBA00022857"/>
    </source>
</evidence>
<dbReference type="Gene3D" id="3.50.50.60">
    <property type="entry name" value="FAD/NAD(P)-binding domain"/>
    <property type="match status" value="2"/>
</dbReference>
<proteinExistence type="inferred from homology"/>
<keyword evidence="10" id="KW-1185">Reference proteome</keyword>
<dbReference type="InterPro" id="IPR036188">
    <property type="entry name" value="FAD/NAD-bd_sf"/>
</dbReference>
<evidence type="ECO:0000256" key="3">
    <source>
        <dbReference type="ARBA" id="ARBA00022630"/>
    </source>
</evidence>
<keyword evidence="4" id="KW-0274">FAD</keyword>
<evidence type="ECO:0000256" key="4">
    <source>
        <dbReference type="ARBA" id="ARBA00022827"/>
    </source>
</evidence>
<keyword evidence="7" id="KW-0503">Monooxygenase</keyword>
<dbReference type="GO" id="GO:0004497">
    <property type="term" value="F:monooxygenase activity"/>
    <property type="evidence" value="ECO:0007669"/>
    <property type="project" value="UniProtKB-KW"/>
</dbReference>
<dbReference type="AlphaFoldDB" id="A0A6A6D2K9"/>
<keyword evidence="5" id="KW-0521">NADP</keyword>
<comment type="similarity">
    <text evidence="2">Belongs to the FAD-binding monooxygenase family.</text>
</comment>
<dbReference type="PANTHER" id="PTHR43098:SF3">
    <property type="entry name" value="L-ORNITHINE N(5)-MONOOXYGENASE-RELATED"/>
    <property type="match status" value="1"/>
</dbReference>
<sequence length="536" mass="61083">MSSAPNVLDYDVVIVGGGFSGCYLLKLLRDQGFATVLIEANSRLGGVWSWSCYPGARVDSELPYYGYSDPAIWSTWQWTERFCSYRELRGYFNHVDKVWRLSPDVVYNTKVTRSQWQEDSGTWLISTAEGQQQYRCTWFVPATGTSFKTNVPDLRGKELYQGSMLHSSKWPESGLDFTGKRVAIIGAGSTGVQIMQEAAKKSSRVVQYSKTPNFALPMRQRQISEEEIYHTKSHVPHLFKACRNTRIGLAVTNTGKKTFDVSDEERERIWEENWKRGGFNWSQGGFTDTVFEKEANLAAYNFWRKKTRARITDPAKADVLAPKEPPYWILTKRPSLEQDYFEMCDRPNVELMNSPIEEFTEKGIITRDGQVREFDIIVFCTGYDAVTGGLRTMGIKGRDGIDLNDKWRDGVRTHLGMLVTGFPNMFVAYGPQAPTSLTNGPTFIEIQSEWIAETLSTQREQKLRSIEPKPEAEEAWREACSKIAEATLLSQTNSWYMGSNIPGKPREFLMYLGGIPAWHEACKEALKDWDGFDVRT</sequence>
<evidence type="ECO:0000256" key="2">
    <source>
        <dbReference type="ARBA" id="ARBA00010139"/>
    </source>
</evidence>
<evidence type="ECO:0000256" key="6">
    <source>
        <dbReference type="ARBA" id="ARBA00023002"/>
    </source>
</evidence>
<dbReference type="PANTHER" id="PTHR43098">
    <property type="entry name" value="L-ORNITHINE N(5)-MONOOXYGENASE-RELATED"/>
    <property type="match status" value="1"/>
</dbReference>
<reference evidence="9" key="1">
    <citation type="journal article" date="2020" name="Stud. Mycol.">
        <title>101 Dothideomycetes genomes: a test case for predicting lifestyles and emergence of pathogens.</title>
        <authorList>
            <person name="Haridas S."/>
            <person name="Albert R."/>
            <person name="Binder M."/>
            <person name="Bloem J."/>
            <person name="Labutti K."/>
            <person name="Salamov A."/>
            <person name="Andreopoulos B."/>
            <person name="Baker S."/>
            <person name="Barry K."/>
            <person name="Bills G."/>
            <person name="Bluhm B."/>
            <person name="Cannon C."/>
            <person name="Castanera R."/>
            <person name="Culley D."/>
            <person name="Daum C."/>
            <person name="Ezra D."/>
            <person name="Gonzalez J."/>
            <person name="Henrissat B."/>
            <person name="Kuo A."/>
            <person name="Liang C."/>
            <person name="Lipzen A."/>
            <person name="Lutzoni F."/>
            <person name="Magnuson J."/>
            <person name="Mondo S."/>
            <person name="Nolan M."/>
            <person name="Ohm R."/>
            <person name="Pangilinan J."/>
            <person name="Park H.-J."/>
            <person name="Ramirez L."/>
            <person name="Alfaro M."/>
            <person name="Sun H."/>
            <person name="Tritt A."/>
            <person name="Yoshinaga Y."/>
            <person name="Zwiers L.-H."/>
            <person name="Turgeon B."/>
            <person name="Goodwin S."/>
            <person name="Spatafora J."/>
            <person name="Crous P."/>
            <person name="Grigoriev I."/>
        </authorList>
    </citation>
    <scope>NUCLEOTIDE SEQUENCE</scope>
    <source>
        <strain evidence="9">ATCC 36951</strain>
    </source>
</reference>
<dbReference type="GeneID" id="54568434"/>
<gene>
    <name evidence="9" type="ORF">M409DRAFT_62411</name>
</gene>
<dbReference type="Proteomes" id="UP000799537">
    <property type="component" value="Unassembled WGS sequence"/>
</dbReference>
<keyword evidence="3" id="KW-0285">Flavoprotein</keyword>
<comment type="cofactor">
    <cofactor evidence="1">
        <name>FAD</name>
        <dbReference type="ChEBI" id="CHEBI:57692"/>
    </cofactor>
</comment>
<dbReference type="RefSeq" id="XP_033673547.1">
    <property type="nucleotide sequence ID" value="XM_033815162.1"/>
</dbReference>
<protein>
    <recommendedName>
        <fullName evidence="8">FAD/NAD(P)-binding domain-containing protein</fullName>
    </recommendedName>
</protein>
<dbReference type="SUPFAM" id="SSF51905">
    <property type="entry name" value="FAD/NAD(P)-binding domain"/>
    <property type="match status" value="1"/>
</dbReference>
<keyword evidence="6" id="KW-0560">Oxidoreductase</keyword>
<feature type="domain" description="FAD/NAD(P)-binding" evidence="8">
    <location>
        <begin position="10"/>
        <end position="227"/>
    </location>
</feature>
<evidence type="ECO:0000313" key="10">
    <source>
        <dbReference type="Proteomes" id="UP000799537"/>
    </source>
</evidence>
<evidence type="ECO:0000259" key="8">
    <source>
        <dbReference type="Pfam" id="PF07992"/>
    </source>
</evidence>
<dbReference type="Pfam" id="PF07992">
    <property type="entry name" value="Pyr_redox_2"/>
    <property type="match status" value="1"/>
</dbReference>
<evidence type="ECO:0000256" key="1">
    <source>
        <dbReference type="ARBA" id="ARBA00001974"/>
    </source>
</evidence>
<dbReference type="InterPro" id="IPR023753">
    <property type="entry name" value="FAD/NAD-binding_dom"/>
</dbReference>
<dbReference type="InterPro" id="IPR050775">
    <property type="entry name" value="FAD-binding_Monooxygenases"/>
</dbReference>